<dbReference type="GO" id="GO:0006422">
    <property type="term" value="P:aspartyl-tRNA aminoacylation"/>
    <property type="evidence" value="ECO:0007669"/>
    <property type="project" value="InterPro"/>
</dbReference>
<dbReference type="EMBL" id="RSCD01000019">
    <property type="protein sequence ID" value="RSH85690.1"/>
    <property type="molecule type" value="Genomic_DNA"/>
</dbReference>
<dbReference type="GO" id="GO:0004815">
    <property type="term" value="F:aspartate-tRNA ligase activity"/>
    <property type="evidence" value="ECO:0007669"/>
    <property type="project" value="UniProtKB-EC"/>
</dbReference>
<evidence type="ECO:0000256" key="1">
    <source>
        <dbReference type="ARBA" id="ARBA00004496"/>
    </source>
</evidence>
<dbReference type="GO" id="GO:0005524">
    <property type="term" value="F:ATP binding"/>
    <property type="evidence" value="ECO:0007669"/>
    <property type="project" value="UniProtKB-KW"/>
</dbReference>
<dbReference type="InterPro" id="IPR006195">
    <property type="entry name" value="aa-tRNA-synth_II"/>
</dbReference>
<dbReference type="Proteomes" id="UP000279259">
    <property type="component" value="Unassembled WGS sequence"/>
</dbReference>
<evidence type="ECO:0000256" key="9">
    <source>
        <dbReference type="ARBA" id="ARBA00023146"/>
    </source>
</evidence>
<keyword evidence="6" id="KW-0547">Nucleotide-binding</keyword>
<evidence type="ECO:0000256" key="4">
    <source>
        <dbReference type="ARBA" id="ARBA00022490"/>
    </source>
</evidence>
<comment type="caution">
    <text evidence="13">The sequence shown here is derived from an EMBL/GenBank/DDBJ whole genome shotgun (WGS) entry which is preliminary data.</text>
</comment>
<feature type="region of interest" description="Disordered" evidence="11">
    <location>
        <begin position="91"/>
        <end position="114"/>
    </location>
</feature>
<comment type="catalytic activity">
    <reaction evidence="10">
        <text>tRNA(Asp) + L-aspartate + ATP = L-aspartyl-tRNA(Asp) + AMP + diphosphate</text>
        <dbReference type="Rhea" id="RHEA:19649"/>
        <dbReference type="Rhea" id="RHEA-COMP:9660"/>
        <dbReference type="Rhea" id="RHEA-COMP:9678"/>
        <dbReference type="ChEBI" id="CHEBI:29991"/>
        <dbReference type="ChEBI" id="CHEBI:30616"/>
        <dbReference type="ChEBI" id="CHEBI:33019"/>
        <dbReference type="ChEBI" id="CHEBI:78442"/>
        <dbReference type="ChEBI" id="CHEBI:78516"/>
        <dbReference type="ChEBI" id="CHEBI:456215"/>
        <dbReference type="EC" id="6.1.1.12"/>
    </reaction>
</comment>
<evidence type="ECO:0000256" key="5">
    <source>
        <dbReference type="ARBA" id="ARBA00022598"/>
    </source>
</evidence>
<feature type="region of interest" description="Disordered" evidence="11">
    <location>
        <begin position="222"/>
        <end position="245"/>
    </location>
</feature>
<protein>
    <recommendedName>
        <fullName evidence="3">aspartate--tRNA ligase</fullName>
        <ecNumber evidence="3">6.1.1.12</ecNumber>
    </recommendedName>
</protein>
<proteinExistence type="inferred from homology"/>
<dbReference type="InterPro" id="IPR002312">
    <property type="entry name" value="Asp/Asn-tRNA-synth_IIb"/>
</dbReference>
<dbReference type="GO" id="GO:0005829">
    <property type="term" value="C:cytosol"/>
    <property type="evidence" value="ECO:0007669"/>
    <property type="project" value="TreeGrafter"/>
</dbReference>
<keyword evidence="7" id="KW-0067">ATP-binding</keyword>
<dbReference type="PROSITE" id="PS50862">
    <property type="entry name" value="AA_TRNA_LIGASE_II"/>
    <property type="match status" value="1"/>
</dbReference>
<dbReference type="PANTHER" id="PTHR43450:SF2">
    <property type="entry name" value="ASPARTATE--TRNA LIGASE"/>
    <property type="match status" value="1"/>
</dbReference>
<comment type="similarity">
    <text evidence="2">Belongs to the class-II aminoacyl-tRNA synthetase family. Type 2 subfamily.</text>
</comment>
<dbReference type="PRINTS" id="PR01042">
    <property type="entry name" value="TRNASYNTHASP"/>
</dbReference>
<keyword evidence="5" id="KW-0436">Ligase</keyword>
<dbReference type="InterPro" id="IPR024320">
    <property type="entry name" value="LPG_synthase_C"/>
</dbReference>
<accession>A0A427Y3N2</accession>
<keyword evidence="14" id="KW-1185">Reference proteome</keyword>
<dbReference type="OrthoDB" id="372395at2759"/>
<evidence type="ECO:0000256" key="8">
    <source>
        <dbReference type="ARBA" id="ARBA00022917"/>
    </source>
</evidence>
<organism evidence="13 14">
    <name type="scientific">Saitozyma podzolica</name>
    <dbReference type="NCBI Taxonomy" id="1890683"/>
    <lineage>
        <taxon>Eukaryota</taxon>
        <taxon>Fungi</taxon>
        <taxon>Dikarya</taxon>
        <taxon>Basidiomycota</taxon>
        <taxon>Agaricomycotina</taxon>
        <taxon>Tremellomycetes</taxon>
        <taxon>Tremellales</taxon>
        <taxon>Trimorphomycetaceae</taxon>
        <taxon>Saitozyma</taxon>
    </lineage>
</organism>
<dbReference type="GO" id="GO:0003723">
    <property type="term" value="F:RNA binding"/>
    <property type="evidence" value="ECO:0007669"/>
    <property type="project" value="TreeGrafter"/>
</dbReference>
<dbReference type="STRING" id="1890683.A0A427Y3N2"/>
<keyword evidence="9" id="KW-0030">Aminoacyl-tRNA synthetase</keyword>
<name>A0A427Y3N2_9TREE</name>
<comment type="subcellular location">
    <subcellularLocation>
        <location evidence="1">Cytoplasm</location>
    </subcellularLocation>
</comment>
<evidence type="ECO:0000259" key="12">
    <source>
        <dbReference type="PROSITE" id="PS50862"/>
    </source>
</evidence>
<dbReference type="GO" id="GO:0017101">
    <property type="term" value="C:aminoacyl-tRNA synthetase multienzyme complex"/>
    <property type="evidence" value="ECO:0007669"/>
    <property type="project" value="TreeGrafter"/>
</dbReference>
<evidence type="ECO:0000256" key="6">
    <source>
        <dbReference type="ARBA" id="ARBA00022741"/>
    </source>
</evidence>
<evidence type="ECO:0000256" key="3">
    <source>
        <dbReference type="ARBA" id="ARBA00012841"/>
    </source>
</evidence>
<dbReference type="Pfam" id="PF09924">
    <property type="entry name" value="LPG_synthase_C"/>
    <property type="match status" value="1"/>
</dbReference>
<evidence type="ECO:0000256" key="11">
    <source>
        <dbReference type="SAM" id="MobiDB-lite"/>
    </source>
</evidence>
<evidence type="ECO:0000256" key="7">
    <source>
        <dbReference type="ARBA" id="ARBA00022840"/>
    </source>
</evidence>
<dbReference type="InterPro" id="IPR045864">
    <property type="entry name" value="aa-tRNA-synth_II/BPL/LPL"/>
</dbReference>
<dbReference type="InterPro" id="IPR004364">
    <property type="entry name" value="Aa-tRNA-synt_II"/>
</dbReference>
<gene>
    <name evidence="13" type="ORF">EHS25_003831</name>
</gene>
<feature type="domain" description="Aminoacyl-transfer RNA synthetases class-II family profile" evidence="12">
    <location>
        <begin position="1"/>
        <end position="121"/>
    </location>
</feature>
<dbReference type="Pfam" id="PF00152">
    <property type="entry name" value="tRNA-synt_2"/>
    <property type="match status" value="1"/>
</dbReference>
<dbReference type="SUPFAM" id="SSF55681">
    <property type="entry name" value="Class II aaRS and biotin synthetases"/>
    <property type="match status" value="1"/>
</dbReference>
<evidence type="ECO:0000313" key="13">
    <source>
        <dbReference type="EMBL" id="RSH85690.1"/>
    </source>
</evidence>
<dbReference type="AlphaFoldDB" id="A0A427Y3N2"/>
<reference evidence="13 14" key="1">
    <citation type="submission" date="2018-11" db="EMBL/GenBank/DDBJ databases">
        <title>Genome sequence of Saitozyma podzolica DSM 27192.</title>
        <authorList>
            <person name="Aliyu H."/>
            <person name="Gorte O."/>
            <person name="Ochsenreither K."/>
        </authorList>
    </citation>
    <scope>NUCLEOTIDE SEQUENCE [LARGE SCALE GENOMIC DNA]</scope>
    <source>
        <strain evidence="13 14">DSM 27192</strain>
    </source>
</reference>
<evidence type="ECO:0000256" key="10">
    <source>
        <dbReference type="ARBA" id="ARBA00047904"/>
    </source>
</evidence>
<sequence>MRDETDPEFTKSFDMFVRGQEICTGGQRIHLAEDLRKSMRAAGIAENGMEQYLSAIDFGAPPHGGAGLGLERLVMLILNLGDVRNATLFHRDPKSLPEKPPALPHPEVDTTRHHDRDEVVPLEKLIANYGDASNTSWLDDRFELWRHNTGGVVGYVRQNKFAMITGDPLCDERQYHQVIQDFVTFVETELKLTPVWMLVSDEVQQILGRKLGWRTLTCTEEQRVDGGTHHEASGHDERRAEKEGVQVREITPDQDFIERAERSIEEWKAQRNDRGKQVHLTEVRPWVDQEHRRYFVAEKDQDGDRHIYALVVLAQLAPRHGWQVKWALDFPGSPSGIIEVVVSRALGAVSGPVTFGAGVSGKLKPGEHLGGVRAKFLARTYTAVATSLRLGKKSGFREKFGAKGEEVYICYPRHGVSVRDLDEIVKFFKD</sequence>
<dbReference type="PANTHER" id="PTHR43450">
    <property type="entry name" value="ASPARTYL-TRNA SYNTHETASE"/>
    <property type="match status" value="1"/>
</dbReference>
<dbReference type="EC" id="6.1.1.12" evidence="3"/>
<keyword evidence="4" id="KW-0963">Cytoplasm</keyword>
<keyword evidence="8" id="KW-0648">Protein biosynthesis</keyword>
<evidence type="ECO:0000313" key="14">
    <source>
        <dbReference type="Proteomes" id="UP000279259"/>
    </source>
</evidence>
<dbReference type="Gene3D" id="3.30.930.10">
    <property type="entry name" value="Bira Bifunctional Protein, Domain 2"/>
    <property type="match status" value="1"/>
</dbReference>
<evidence type="ECO:0000256" key="2">
    <source>
        <dbReference type="ARBA" id="ARBA00005312"/>
    </source>
</evidence>
<dbReference type="InterPro" id="IPR004523">
    <property type="entry name" value="Asp-tRNA_synthase_2"/>
</dbReference>